<feature type="domain" description="CHK kinase-like" evidence="1">
    <location>
        <begin position="122"/>
        <end position="310"/>
    </location>
</feature>
<reference evidence="2 3" key="1">
    <citation type="journal article" date="2007" name="Nature">
        <title>Evolution of genes and genomes on the Drosophila phylogeny.</title>
        <authorList>
            <consortium name="Drosophila 12 Genomes Consortium"/>
            <person name="Clark A.G."/>
            <person name="Eisen M.B."/>
            <person name="Smith D.R."/>
            <person name="Bergman C.M."/>
            <person name="Oliver B."/>
            <person name="Markow T.A."/>
            <person name="Kaufman T.C."/>
            <person name="Kellis M."/>
            <person name="Gelbart W."/>
            <person name="Iyer V.N."/>
            <person name="Pollard D.A."/>
            <person name="Sackton T.B."/>
            <person name="Larracuente A.M."/>
            <person name="Singh N.D."/>
            <person name="Abad J.P."/>
            <person name="Abt D.N."/>
            <person name="Adryan B."/>
            <person name="Aguade M."/>
            <person name="Akashi H."/>
            <person name="Anderson W.W."/>
            <person name="Aquadro C.F."/>
            <person name="Ardell D.H."/>
            <person name="Arguello R."/>
            <person name="Artieri C.G."/>
            <person name="Barbash D.A."/>
            <person name="Barker D."/>
            <person name="Barsanti P."/>
            <person name="Batterham P."/>
            <person name="Batzoglou S."/>
            <person name="Begun D."/>
            <person name="Bhutkar A."/>
            <person name="Blanco E."/>
            <person name="Bosak S.A."/>
            <person name="Bradley R.K."/>
            <person name="Brand A.D."/>
            <person name="Brent M.R."/>
            <person name="Brooks A.N."/>
            <person name="Brown R.H."/>
            <person name="Butlin R.K."/>
            <person name="Caggese C."/>
            <person name="Calvi B.R."/>
            <person name="Bernardo de Carvalho A."/>
            <person name="Caspi A."/>
            <person name="Castrezana S."/>
            <person name="Celniker S.E."/>
            <person name="Chang J.L."/>
            <person name="Chapple C."/>
            <person name="Chatterji S."/>
            <person name="Chinwalla A."/>
            <person name="Civetta A."/>
            <person name="Clifton S.W."/>
            <person name="Comeron J.M."/>
            <person name="Costello J.C."/>
            <person name="Coyne J.A."/>
            <person name="Daub J."/>
            <person name="David R.G."/>
            <person name="Delcher A.L."/>
            <person name="Delehaunty K."/>
            <person name="Do C.B."/>
            <person name="Ebling H."/>
            <person name="Edwards K."/>
            <person name="Eickbush T."/>
            <person name="Evans J.D."/>
            <person name="Filipski A."/>
            <person name="Findeiss S."/>
            <person name="Freyhult E."/>
            <person name="Fulton L."/>
            <person name="Fulton R."/>
            <person name="Garcia A.C."/>
            <person name="Gardiner A."/>
            <person name="Garfield D.A."/>
            <person name="Garvin B.E."/>
            <person name="Gibson G."/>
            <person name="Gilbert D."/>
            <person name="Gnerre S."/>
            <person name="Godfrey J."/>
            <person name="Good R."/>
            <person name="Gotea V."/>
            <person name="Gravely B."/>
            <person name="Greenberg A.J."/>
            <person name="Griffiths-Jones S."/>
            <person name="Gross S."/>
            <person name="Guigo R."/>
            <person name="Gustafson E.A."/>
            <person name="Haerty W."/>
            <person name="Hahn M.W."/>
            <person name="Halligan D.L."/>
            <person name="Halpern A.L."/>
            <person name="Halter G.M."/>
            <person name="Han M.V."/>
            <person name="Heger A."/>
            <person name="Hillier L."/>
            <person name="Hinrichs A.S."/>
            <person name="Holmes I."/>
            <person name="Hoskins R.A."/>
            <person name="Hubisz M.J."/>
            <person name="Hultmark D."/>
            <person name="Huntley M.A."/>
            <person name="Jaffe D.B."/>
            <person name="Jagadeeshan S."/>
            <person name="Jeck W.R."/>
            <person name="Johnson J."/>
            <person name="Jones C.D."/>
            <person name="Jordan W.C."/>
            <person name="Karpen G.H."/>
            <person name="Kataoka E."/>
            <person name="Keightley P.D."/>
            <person name="Kheradpour P."/>
            <person name="Kirkness E.F."/>
            <person name="Koerich L.B."/>
            <person name="Kristiansen K."/>
            <person name="Kudrna D."/>
            <person name="Kulathinal R.J."/>
            <person name="Kumar S."/>
            <person name="Kwok R."/>
            <person name="Lander E."/>
            <person name="Langley C.H."/>
            <person name="Lapoint R."/>
            <person name="Lazzaro B.P."/>
            <person name="Lee S.J."/>
            <person name="Levesque L."/>
            <person name="Li R."/>
            <person name="Lin C.F."/>
            <person name="Lin M.F."/>
            <person name="Lindblad-Toh K."/>
            <person name="Llopart A."/>
            <person name="Long M."/>
            <person name="Low L."/>
            <person name="Lozovsky E."/>
            <person name="Lu J."/>
            <person name="Luo M."/>
            <person name="Machado C.A."/>
            <person name="Makalowski W."/>
            <person name="Marzo M."/>
            <person name="Matsuda M."/>
            <person name="Matzkin L."/>
            <person name="McAllister B."/>
            <person name="McBride C.S."/>
            <person name="McKernan B."/>
            <person name="McKernan K."/>
            <person name="Mendez-Lago M."/>
            <person name="Minx P."/>
            <person name="Mollenhauer M.U."/>
            <person name="Montooth K."/>
            <person name="Mount S.M."/>
            <person name="Mu X."/>
            <person name="Myers E."/>
            <person name="Negre B."/>
            <person name="Newfeld S."/>
            <person name="Nielsen R."/>
            <person name="Noor M.A."/>
            <person name="O'Grady P."/>
            <person name="Pachter L."/>
            <person name="Papaceit M."/>
            <person name="Parisi M.J."/>
            <person name="Parisi M."/>
            <person name="Parts L."/>
            <person name="Pedersen J.S."/>
            <person name="Pesole G."/>
            <person name="Phillippy A.M."/>
            <person name="Ponting C.P."/>
            <person name="Pop M."/>
            <person name="Porcelli D."/>
            <person name="Powell J.R."/>
            <person name="Prohaska S."/>
            <person name="Pruitt K."/>
            <person name="Puig M."/>
            <person name="Quesneville H."/>
            <person name="Ram K.R."/>
            <person name="Rand D."/>
            <person name="Rasmussen M.D."/>
            <person name="Reed L.K."/>
            <person name="Reenan R."/>
            <person name="Reily A."/>
            <person name="Remington K.A."/>
            <person name="Rieger T.T."/>
            <person name="Ritchie M.G."/>
            <person name="Robin C."/>
            <person name="Rogers Y.H."/>
            <person name="Rohde C."/>
            <person name="Rozas J."/>
            <person name="Rubenfield M.J."/>
            <person name="Ruiz A."/>
            <person name="Russo S."/>
            <person name="Salzberg S.L."/>
            <person name="Sanchez-Gracia A."/>
            <person name="Saranga D.J."/>
            <person name="Sato H."/>
            <person name="Schaeffer S.W."/>
            <person name="Schatz M.C."/>
            <person name="Schlenke T."/>
            <person name="Schwartz R."/>
            <person name="Segarra C."/>
            <person name="Singh R.S."/>
            <person name="Sirot L."/>
            <person name="Sirota M."/>
            <person name="Sisneros N.B."/>
            <person name="Smith C.D."/>
            <person name="Smith T.F."/>
            <person name="Spieth J."/>
            <person name="Stage D.E."/>
            <person name="Stark A."/>
            <person name="Stephan W."/>
            <person name="Strausberg R.L."/>
            <person name="Strempel S."/>
            <person name="Sturgill D."/>
            <person name="Sutton G."/>
            <person name="Sutton G.G."/>
            <person name="Tao W."/>
            <person name="Teichmann S."/>
            <person name="Tobari Y.N."/>
            <person name="Tomimura Y."/>
            <person name="Tsolas J.M."/>
            <person name="Valente V.L."/>
            <person name="Venter E."/>
            <person name="Venter J.C."/>
            <person name="Vicario S."/>
            <person name="Vieira F.G."/>
            <person name="Vilella A.J."/>
            <person name="Villasante A."/>
            <person name="Walenz B."/>
            <person name="Wang J."/>
            <person name="Wasserman M."/>
            <person name="Watts T."/>
            <person name="Wilson D."/>
            <person name="Wilson R.K."/>
            <person name="Wing R.A."/>
            <person name="Wolfner M.F."/>
            <person name="Wong A."/>
            <person name="Wong G.K."/>
            <person name="Wu C.I."/>
            <person name="Wu G."/>
            <person name="Yamamoto D."/>
            <person name="Yang H.P."/>
            <person name="Yang S.P."/>
            <person name="Yorke J.A."/>
            <person name="Yoshida K."/>
            <person name="Zdobnov E."/>
            <person name="Zhang P."/>
            <person name="Zhang Y."/>
            <person name="Zimin A.V."/>
            <person name="Baldwin J."/>
            <person name="Abdouelleil A."/>
            <person name="Abdulkadir J."/>
            <person name="Abebe A."/>
            <person name="Abera B."/>
            <person name="Abreu J."/>
            <person name="Acer S.C."/>
            <person name="Aftuck L."/>
            <person name="Alexander A."/>
            <person name="An P."/>
            <person name="Anderson E."/>
            <person name="Anderson S."/>
            <person name="Arachi H."/>
            <person name="Azer M."/>
            <person name="Bachantsang P."/>
            <person name="Barry A."/>
            <person name="Bayul T."/>
            <person name="Berlin A."/>
            <person name="Bessette D."/>
            <person name="Bloom T."/>
            <person name="Blye J."/>
            <person name="Boguslavskiy L."/>
            <person name="Bonnet C."/>
            <person name="Boukhgalter B."/>
            <person name="Bourzgui I."/>
            <person name="Brown A."/>
            <person name="Cahill P."/>
            <person name="Channer S."/>
            <person name="Cheshatsang Y."/>
            <person name="Chuda L."/>
            <person name="Citroen M."/>
            <person name="Collymore A."/>
            <person name="Cooke P."/>
            <person name="Costello M."/>
            <person name="D'Aco K."/>
            <person name="Daza R."/>
            <person name="De Haan G."/>
            <person name="DeGray S."/>
            <person name="DeMaso C."/>
            <person name="Dhargay N."/>
            <person name="Dooley K."/>
            <person name="Dooley E."/>
            <person name="Doricent M."/>
            <person name="Dorje P."/>
            <person name="Dorjee K."/>
            <person name="Dupes A."/>
            <person name="Elong R."/>
            <person name="Falk J."/>
            <person name="Farina A."/>
            <person name="Faro S."/>
            <person name="Ferguson D."/>
            <person name="Fisher S."/>
            <person name="Foley C.D."/>
            <person name="Franke A."/>
            <person name="Friedrich D."/>
            <person name="Gadbois L."/>
            <person name="Gearin G."/>
            <person name="Gearin C.R."/>
            <person name="Giannoukos G."/>
            <person name="Goode T."/>
            <person name="Graham J."/>
            <person name="Grandbois E."/>
            <person name="Grewal S."/>
            <person name="Gyaltsen K."/>
            <person name="Hafez N."/>
            <person name="Hagos B."/>
            <person name="Hall J."/>
            <person name="Henson C."/>
            <person name="Hollinger A."/>
            <person name="Honan T."/>
            <person name="Huard M.D."/>
            <person name="Hughes L."/>
            <person name="Hurhula B."/>
            <person name="Husby M.E."/>
            <person name="Kamat A."/>
            <person name="Kanga B."/>
            <person name="Kashin S."/>
            <person name="Khazanovich D."/>
            <person name="Kisner P."/>
            <person name="Lance K."/>
            <person name="Lara M."/>
            <person name="Lee W."/>
            <person name="Lennon N."/>
            <person name="Letendre F."/>
            <person name="LeVine R."/>
            <person name="Lipovsky A."/>
            <person name="Liu X."/>
            <person name="Liu J."/>
            <person name="Liu S."/>
            <person name="Lokyitsang T."/>
            <person name="Lokyitsang Y."/>
            <person name="Lubonja R."/>
            <person name="Lui A."/>
            <person name="MacDonald P."/>
            <person name="Magnisalis V."/>
            <person name="Maru K."/>
            <person name="Matthews C."/>
            <person name="McCusker W."/>
            <person name="McDonough S."/>
            <person name="Mehta T."/>
            <person name="Meldrim J."/>
            <person name="Meneus L."/>
            <person name="Mihai O."/>
            <person name="Mihalev A."/>
            <person name="Mihova T."/>
            <person name="Mittelman R."/>
            <person name="Mlenga V."/>
            <person name="Montmayeur A."/>
            <person name="Mulrain L."/>
            <person name="Navidi A."/>
            <person name="Naylor J."/>
            <person name="Negash T."/>
            <person name="Nguyen T."/>
            <person name="Nguyen N."/>
            <person name="Nicol R."/>
            <person name="Norbu C."/>
            <person name="Norbu N."/>
            <person name="Novod N."/>
            <person name="O'Neill B."/>
            <person name="Osman S."/>
            <person name="Markiewicz E."/>
            <person name="Oyono O.L."/>
            <person name="Patti C."/>
            <person name="Phunkhang P."/>
            <person name="Pierre F."/>
            <person name="Priest M."/>
            <person name="Raghuraman S."/>
            <person name="Rege F."/>
            <person name="Reyes R."/>
            <person name="Rise C."/>
            <person name="Rogov P."/>
            <person name="Ross K."/>
            <person name="Ryan E."/>
            <person name="Settipalli S."/>
            <person name="Shea T."/>
            <person name="Sherpa N."/>
            <person name="Shi L."/>
            <person name="Shih D."/>
            <person name="Sparrow T."/>
            <person name="Spaulding J."/>
            <person name="Stalker J."/>
            <person name="Stange-Thomann N."/>
            <person name="Stavropoulos S."/>
            <person name="Stone C."/>
            <person name="Strader C."/>
            <person name="Tesfaye S."/>
            <person name="Thomson T."/>
            <person name="Thoulutsang Y."/>
            <person name="Thoulutsang D."/>
            <person name="Topham K."/>
            <person name="Topping I."/>
            <person name="Tsamla T."/>
            <person name="Vassiliev H."/>
            <person name="Vo A."/>
            <person name="Wangchuk T."/>
            <person name="Wangdi T."/>
            <person name="Weiand M."/>
            <person name="Wilkinson J."/>
            <person name="Wilson A."/>
            <person name="Yadav S."/>
            <person name="Young G."/>
            <person name="Yu Q."/>
            <person name="Zembek L."/>
            <person name="Zhong D."/>
            <person name="Zimmer A."/>
            <person name="Zwirko Z."/>
            <person name="Jaffe D.B."/>
            <person name="Alvarez P."/>
            <person name="Brockman W."/>
            <person name="Butler J."/>
            <person name="Chin C."/>
            <person name="Gnerre S."/>
            <person name="Grabherr M."/>
            <person name="Kleber M."/>
            <person name="Mauceli E."/>
            <person name="MacCallum I."/>
        </authorList>
    </citation>
    <scope>NUCLEOTIDE SEQUENCE [LARGE SCALE GENOMIC DNA]</scope>
    <source>
        <strain evidence="3">Tucson 14030-0811.24</strain>
    </source>
</reference>
<dbReference type="InterPro" id="IPR015897">
    <property type="entry name" value="CHK_kinase-like"/>
</dbReference>
<dbReference type="PhylomeDB" id="B4MZT6"/>
<keyword evidence="3" id="KW-1185">Reference proteome</keyword>
<protein>
    <recommendedName>
        <fullName evidence="1">CHK kinase-like domain-containing protein</fullName>
    </recommendedName>
</protein>
<dbReference type="GO" id="GO:0016740">
    <property type="term" value="F:transferase activity"/>
    <property type="evidence" value="ECO:0007669"/>
    <property type="project" value="UniProtKB-KW"/>
</dbReference>
<evidence type="ECO:0000313" key="3">
    <source>
        <dbReference type="Proteomes" id="UP000007798"/>
    </source>
</evidence>
<gene>
    <name evidence="2" type="primary">Dwil\GK24715</name>
    <name evidence="2" type="ORF">Dwil_GK24715</name>
</gene>
<dbReference type="EMBL" id="CH963920">
    <property type="protein sequence ID" value="EDW77871.1"/>
    <property type="molecule type" value="Genomic_DNA"/>
</dbReference>
<organism evidence="2 3">
    <name type="scientific">Drosophila willistoni</name>
    <name type="common">Fruit fly</name>
    <dbReference type="NCBI Taxonomy" id="7260"/>
    <lineage>
        <taxon>Eukaryota</taxon>
        <taxon>Metazoa</taxon>
        <taxon>Ecdysozoa</taxon>
        <taxon>Arthropoda</taxon>
        <taxon>Hexapoda</taxon>
        <taxon>Insecta</taxon>
        <taxon>Pterygota</taxon>
        <taxon>Neoptera</taxon>
        <taxon>Endopterygota</taxon>
        <taxon>Diptera</taxon>
        <taxon>Brachycera</taxon>
        <taxon>Muscomorpha</taxon>
        <taxon>Ephydroidea</taxon>
        <taxon>Drosophilidae</taxon>
        <taxon>Drosophila</taxon>
        <taxon>Sophophora</taxon>
    </lineage>
</organism>
<dbReference type="OMA" id="CCVDVMN"/>
<dbReference type="SUPFAM" id="SSF56112">
    <property type="entry name" value="Protein kinase-like (PK-like)"/>
    <property type="match status" value="1"/>
</dbReference>
<dbReference type="STRING" id="7260.B4MZT6"/>
<keyword evidence="2" id="KW-0808">Transferase</keyword>
<dbReference type="Pfam" id="PF02958">
    <property type="entry name" value="EcKL"/>
    <property type="match status" value="1"/>
</dbReference>
<dbReference type="InterPro" id="IPR011009">
    <property type="entry name" value="Kinase-like_dom_sf"/>
</dbReference>
<dbReference type="AlphaFoldDB" id="B4MZT6"/>
<evidence type="ECO:0000313" key="2">
    <source>
        <dbReference type="EMBL" id="EDW77871.1"/>
    </source>
</evidence>
<dbReference type="PANTHER" id="PTHR11012:SF59">
    <property type="entry name" value="CHK KINASE-LIKE DOMAIN-CONTAINING PROTEIN-RELATED"/>
    <property type="match status" value="1"/>
</dbReference>
<dbReference type="PANTHER" id="PTHR11012">
    <property type="entry name" value="PROTEIN KINASE-LIKE DOMAIN-CONTAINING"/>
    <property type="match status" value="1"/>
</dbReference>
<dbReference type="Gene3D" id="3.90.1200.10">
    <property type="match status" value="1"/>
</dbReference>
<dbReference type="KEGG" id="dwi:6643759"/>
<dbReference type="Proteomes" id="UP000007798">
    <property type="component" value="Unassembled WGS sequence"/>
</dbReference>
<accession>B4MZT6</accession>
<dbReference type="OrthoDB" id="6334212at2759"/>
<dbReference type="SMART" id="SM00587">
    <property type="entry name" value="CHK"/>
    <property type="match status" value="1"/>
</dbReference>
<dbReference type="InterPro" id="IPR004119">
    <property type="entry name" value="EcKL"/>
</dbReference>
<sequence>MLLSRSECVEILKNVLKQKSTTNDHKEEDVKLLDYNFVRDHTPMGYLGDYYELTLTYSNAADGNAKQEKLFIKSLPELSAEAQKEAIFKKEAWLYETLLADMQQYSKLKWRANCYFTRSDLLVLENVTLAGYHLSATTELCETSLFQLMHSLAAFHSASLIYEQQTEQNIGQEFGHYLQEITVASEIAWFTTGLSAVLAIIRSLPEFAANRDFIDSELLGIMEGIYVQAKPSDRYRNVLCHRDPWAGNIFFPSQPEQVALLVDFQTCRYTPPATDLAFSLYMNLSSAERERLASISLEIYYNALDANLQEFGLQAEQFLTKSELLKSFEEFRLFGVVYRAVAATIVKVPVEFVTNDFKYVDRSECLLRYMQENDAFNSYMLECCSEVMEVALKS</sequence>
<name>B4MZT6_DROWI</name>
<dbReference type="HOGENOM" id="CLU_010718_3_1_1"/>
<evidence type="ECO:0000259" key="1">
    <source>
        <dbReference type="SMART" id="SM00587"/>
    </source>
</evidence>
<dbReference type="eggNOG" id="ENOG502SF49">
    <property type="taxonomic scope" value="Eukaryota"/>
</dbReference>
<dbReference type="InParanoid" id="B4MZT6"/>
<proteinExistence type="predicted"/>